<feature type="transmembrane region" description="Helical" evidence="10">
    <location>
        <begin position="275"/>
        <end position="296"/>
    </location>
</feature>
<keyword evidence="2" id="KW-0813">Transport</keyword>
<feature type="transmembrane region" description="Helical" evidence="10">
    <location>
        <begin position="221"/>
        <end position="239"/>
    </location>
</feature>
<dbReference type="Gene3D" id="1.20.1530.20">
    <property type="match status" value="1"/>
</dbReference>
<dbReference type="InterPro" id="IPR038770">
    <property type="entry name" value="Na+/solute_symporter_sf"/>
</dbReference>
<evidence type="ECO:0000256" key="7">
    <source>
        <dbReference type="ARBA" id="ARBA00022989"/>
    </source>
</evidence>
<dbReference type="InterPro" id="IPR006037">
    <property type="entry name" value="RCK_C"/>
</dbReference>
<dbReference type="PROSITE" id="PS51202">
    <property type="entry name" value="RCK_C"/>
    <property type="match status" value="1"/>
</dbReference>
<evidence type="ECO:0000313" key="12">
    <source>
        <dbReference type="EMBL" id="TWT46328.1"/>
    </source>
</evidence>
<feature type="transmembrane region" description="Helical" evidence="10">
    <location>
        <begin position="302"/>
        <end position="322"/>
    </location>
</feature>
<evidence type="ECO:0000256" key="6">
    <source>
        <dbReference type="ARBA" id="ARBA00022692"/>
    </source>
</evidence>
<feature type="transmembrane region" description="Helical" evidence="10">
    <location>
        <begin position="58"/>
        <end position="78"/>
    </location>
</feature>
<evidence type="ECO:0000256" key="10">
    <source>
        <dbReference type="SAM" id="Phobius"/>
    </source>
</evidence>
<dbReference type="NCBIfam" id="NF003716">
    <property type="entry name" value="PRK05326.1-3"/>
    <property type="match status" value="1"/>
</dbReference>
<name>A0A5C5W5T5_9PLAN</name>
<dbReference type="SUPFAM" id="SSF116726">
    <property type="entry name" value="TrkA C-terminal domain-like"/>
    <property type="match status" value="1"/>
</dbReference>
<evidence type="ECO:0000313" key="13">
    <source>
        <dbReference type="Proteomes" id="UP000317243"/>
    </source>
</evidence>
<evidence type="ECO:0000256" key="3">
    <source>
        <dbReference type="ARBA" id="ARBA00022449"/>
    </source>
</evidence>
<dbReference type="Pfam" id="PF02080">
    <property type="entry name" value="TrkA_C"/>
    <property type="match status" value="1"/>
</dbReference>
<evidence type="ECO:0000256" key="4">
    <source>
        <dbReference type="ARBA" id="ARBA00022475"/>
    </source>
</evidence>
<keyword evidence="5" id="KW-0630">Potassium</keyword>
<keyword evidence="6 10" id="KW-0812">Transmembrane</keyword>
<keyword evidence="7 10" id="KW-1133">Transmembrane helix</keyword>
<dbReference type="OrthoDB" id="9810759at2"/>
<dbReference type="GO" id="GO:0006813">
    <property type="term" value="P:potassium ion transport"/>
    <property type="evidence" value="ECO:0007669"/>
    <property type="project" value="UniProtKB-KW"/>
</dbReference>
<gene>
    <name evidence="12" type="primary">nhaP_2</name>
    <name evidence="12" type="ORF">KOR42_43670</name>
</gene>
<dbReference type="NCBIfam" id="NF003715">
    <property type="entry name" value="PRK05326.1-2"/>
    <property type="match status" value="1"/>
</dbReference>
<evidence type="ECO:0000259" key="11">
    <source>
        <dbReference type="PROSITE" id="PS51202"/>
    </source>
</evidence>
<dbReference type="EMBL" id="SIHI01000029">
    <property type="protein sequence ID" value="TWT46328.1"/>
    <property type="molecule type" value="Genomic_DNA"/>
</dbReference>
<comment type="subcellular location">
    <subcellularLocation>
        <location evidence="1">Cell membrane</location>
        <topology evidence="1">Multi-pass membrane protein</topology>
    </subcellularLocation>
</comment>
<feature type="transmembrane region" description="Helical" evidence="10">
    <location>
        <begin position="120"/>
        <end position="139"/>
    </location>
</feature>
<evidence type="ECO:0000256" key="5">
    <source>
        <dbReference type="ARBA" id="ARBA00022538"/>
    </source>
</evidence>
<feature type="domain" description="RCK C-terminal" evidence="11">
    <location>
        <begin position="403"/>
        <end position="484"/>
    </location>
</feature>
<protein>
    <submittedName>
        <fullName evidence="12">K(+)/H(+) antiporter NhaP</fullName>
    </submittedName>
</protein>
<dbReference type="GO" id="GO:0008324">
    <property type="term" value="F:monoatomic cation transmembrane transporter activity"/>
    <property type="evidence" value="ECO:0007669"/>
    <property type="project" value="InterPro"/>
</dbReference>
<keyword evidence="8" id="KW-0406">Ion transport</keyword>
<dbReference type="InterPro" id="IPR036721">
    <property type="entry name" value="RCK_C_sf"/>
</dbReference>
<dbReference type="Pfam" id="PF00999">
    <property type="entry name" value="Na_H_Exchanger"/>
    <property type="match status" value="1"/>
</dbReference>
<feature type="transmembrane region" description="Helical" evidence="10">
    <location>
        <begin position="334"/>
        <end position="354"/>
    </location>
</feature>
<reference evidence="12 13" key="1">
    <citation type="submission" date="2019-02" db="EMBL/GenBank/DDBJ databases">
        <title>Deep-cultivation of Planctomycetes and their phenomic and genomic characterization uncovers novel biology.</title>
        <authorList>
            <person name="Wiegand S."/>
            <person name="Jogler M."/>
            <person name="Boedeker C."/>
            <person name="Pinto D."/>
            <person name="Vollmers J."/>
            <person name="Rivas-Marin E."/>
            <person name="Kohn T."/>
            <person name="Peeters S.H."/>
            <person name="Heuer A."/>
            <person name="Rast P."/>
            <person name="Oberbeckmann S."/>
            <person name="Bunk B."/>
            <person name="Jeske O."/>
            <person name="Meyerdierks A."/>
            <person name="Storesund J.E."/>
            <person name="Kallscheuer N."/>
            <person name="Luecker S."/>
            <person name="Lage O.M."/>
            <person name="Pohl T."/>
            <person name="Merkel B.J."/>
            <person name="Hornburger P."/>
            <person name="Mueller R.-W."/>
            <person name="Bruemmer F."/>
            <person name="Labrenz M."/>
            <person name="Spormann A.M."/>
            <person name="Op Den Camp H."/>
            <person name="Overmann J."/>
            <person name="Amann R."/>
            <person name="Jetten M.S.M."/>
            <person name="Mascher T."/>
            <person name="Medema M.H."/>
            <person name="Devos D.P."/>
            <person name="Kaster A.-K."/>
            <person name="Ovreas L."/>
            <person name="Rohde M."/>
            <person name="Galperin M.Y."/>
            <person name="Jogler C."/>
        </authorList>
    </citation>
    <scope>NUCLEOTIDE SEQUENCE [LARGE SCALE GENOMIC DNA]</scope>
    <source>
        <strain evidence="12 13">KOR42</strain>
    </source>
</reference>
<feature type="transmembrane region" description="Helical" evidence="10">
    <location>
        <begin position="32"/>
        <end position="51"/>
    </location>
</feature>
<organism evidence="12 13">
    <name type="scientific">Thalassoglobus neptunius</name>
    <dbReference type="NCBI Taxonomy" id="1938619"/>
    <lineage>
        <taxon>Bacteria</taxon>
        <taxon>Pseudomonadati</taxon>
        <taxon>Planctomycetota</taxon>
        <taxon>Planctomycetia</taxon>
        <taxon>Planctomycetales</taxon>
        <taxon>Planctomycetaceae</taxon>
        <taxon>Thalassoglobus</taxon>
    </lineage>
</organism>
<evidence type="ECO:0000256" key="9">
    <source>
        <dbReference type="ARBA" id="ARBA00023136"/>
    </source>
</evidence>
<evidence type="ECO:0000256" key="2">
    <source>
        <dbReference type="ARBA" id="ARBA00022448"/>
    </source>
</evidence>
<keyword evidence="9 10" id="KW-0472">Membrane</keyword>
<dbReference type="PANTHER" id="PTHR32507:SF7">
    <property type="entry name" value="K(+)_H(+) ANTIPORTER NHAP2"/>
    <property type="match status" value="1"/>
</dbReference>
<sequence>MFMVDRLILVCGVLLLLGIASNKLSSRWGIPGLVLFLLLGMLAGSEGIGGIEFENYELAHGIGTVALVMILFDGGLSTRFSAIRVAWKSSIVLATVGVFITAAITGLATSWILEITLMEGLLLGAIVSSTDAAAVFSILRSGGVSLRKHLVSILELESGSNDPMAIFLTVGCIEVLAHKMPIGIELFGLFASQMLIGTAFGLGMGRLAILIINRIELDTAGLYPILVSTFCLLTFGVTTQCGGSGFLAVYLTGLILGNNRLVFQRGIRLFHDASAWLSQIVMFVMLGILSFPSRLLEVGWKGLLIGCVLMLIARPVAIMLSLAPFRFPWREQLFISWVGLKGAVPIVLATFPLMLGTPRASLFFDIVFFIVVLSAVLQGSTLRLAAQWLGLTTTPDPVPPVTLEISSLRNVEGDIVDYLVSEDSRAAGHMVKDLALPEGVVIATLVRNEQLIPPQGKTVLLPSDHAIVVLRPERRAIVNYIFASHDAVVEIPKAFEFPMRPTTTLRELTEFYGVALDEPLDITLEEALKKALGIEHVLPGNVVQLGPLSFRIRSIDRTGGIEAVGMTIQTEEQSNS</sequence>
<evidence type="ECO:0000256" key="8">
    <source>
        <dbReference type="ARBA" id="ARBA00023065"/>
    </source>
</evidence>
<dbReference type="AlphaFoldDB" id="A0A5C5W5T5"/>
<dbReference type="Proteomes" id="UP000317243">
    <property type="component" value="Unassembled WGS sequence"/>
</dbReference>
<feature type="transmembrane region" description="Helical" evidence="10">
    <location>
        <begin position="90"/>
        <end position="113"/>
    </location>
</feature>
<comment type="caution">
    <text evidence="12">The sequence shown here is derived from an EMBL/GenBank/DDBJ whole genome shotgun (WGS) entry which is preliminary data.</text>
</comment>
<evidence type="ECO:0000256" key="1">
    <source>
        <dbReference type="ARBA" id="ARBA00004651"/>
    </source>
</evidence>
<feature type="transmembrane region" description="Helical" evidence="10">
    <location>
        <begin position="186"/>
        <end position="209"/>
    </location>
</feature>
<dbReference type="GO" id="GO:0015297">
    <property type="term" value="F:antiporter activity"/>
    <property type="evidence" value="ECO:0007669"/>
    <property type="project" value="UniProtKB-KW"/>
</dbReference>
<keyword evidence="13" id="KW-1185">Reference proteome</keyword>
<dbReference type="Gene3D" id="3.30.70.1450">
    <property type="entry name" value="Regulator of K+ conductance, C-terminal domain"/>
    <property type="match status" value="1"/>
</dbReference>
<keyword evidence="5" id="KW-0633">Potassium transport</keyword>
<feature type="transmembrane region" description="Helical" evidence="10">
    <location>
        <begin position="245"/>
        <end position="263"/>
    </location>
</feature>
<feature type="transmembrane region" description="Helical" evidence="10">
    <location>
        <begin position="360"/>
        <end position="377"/>
    </location>
</feature>
<dbReference type="InterPro" id="IPR006153">
    <property type="entry name" value="Cation/H_exchanger_TM"/>
</dbReference>
<keyword evidence="3" id="KW-0050">Antiport</keyword>
<keyword evidence="4" id="KW-1003">Cell membrane</keyword>
<dbReference type="GO" id="GO:0005886">
    <property type="term" value="C:plasma membrane"/>
    <property type="evidence" value="ECO:0007669"/>
    <property type="project" value="UniProtKB-SubCell"/>
</dbReference>
<dbReference type="PANTHER" id="PTHR32507">
    <property type="entry name" value="NA(+)/H(+) ANTIPORTER 1"/>
    <property type="match status" value="1"/>
</dbReference>
<accession>A0A5C5W5T5</accession>
<dbReference type="GO" id="GO:1902600">
    <property type="term" value="P:proton transmembrane transport"/>
    <property type="evidence" value="ECO:0007669"/>
    <property type="project" value="InterPro"/>
</dbReference>
<proteinExistence type="predicted"/>